<proteinExistence type="predicted"/>
<reference evidence="1" key="1">
    <citation type="submission" date="2021-01" db="EMBL/GenBank/DDBJ databases">
        <authorList>
            <person name="Corre E."/>
            <person name="Pelletier E."/>
            <person name="Niang G."/>
            <person name="Scheremetjew M."/>
            <person name="Finn R."/>
            <person name="Kale V."/>
            <person name="Holt S."/>
            <person name="Cochrane G."/>
            <person name="Meng A."/>
            <person name="Brown T."/>
            <person name="Cohen L."/>
        </authorList>
    </citation>
    <scope>NUCLEOTIDE SEQUENCE</scope>
    <source>
        <strain evidence="1">CCMP1756</strain>
    </source>
</reference>
<evidence type="ECO:0000313" key="1">
    <source>
        <dbReference type="EMBL" id="CAE0704007.1"/>
    </source>
</evidence>
<dbReference type="AlphaFoldDB" id="A0A7S4A593"/>
<name>A0A7S4A593_9STRA</name>
<sequence length="248" mass="27944">MDEAARIAAAPAEEEADAACDAAVEAAIDEEQAADDAADAGQPREARATVLDREEAIPLSRVQCNNLGIRFQQHHDATKALRDGGIRESSGVRLQDGQYGTVLEIDGAAAVVEIRKQGNKRRRFTLPVAELTLRVPRLSQAMAKQWSIDEYVMEGPKRVRREYDDWRRRHKYAGFVSHYRRRVLGALPRHPTTFSEADFIEAAARVGLQHRTGARWLLRDFVKVTKTVARLPKNRGPPDAPRKYRLRE</sequence>
<protein>
    <submittedName>
        <fullName evidence="1">Uncharacterized protein</fullName>
    </submittedName>
</protein>
<gene>
    <name evidence="1" type="ORF">PCAL00307_LOCUS19455</name>
</gene>
<organism evidence="1">
    <name type="scientific">Pelagomonas calceolata</name>
    <dbReference type="NCBI Taxonomy" id="35677"/>
    <lineage>
        <taxon>Eukaryota</taxon>
        <taxon>Sar</taxon>
        <taxon>Stramenopiles</taxon>
        <taxon>Ochrophyta</taxon>
        <taxon>Pelagophyceae</taxon>
        <taxon>Pelagomonadales</taxon>
        <taxon>Pelagomonadaceae</taxon>
        <taxon>Pelagomonas</taxon>
    </lineage>
</organism>
<accession>A0A7S4A593</accession>
<dbReference type="EMBL" id="HBIW01022571">
    <property type="protein sequence ID" value="CAE0704007.1"/>
    <property type="molecule type" value="Transcribed_RNA"/>
</dbReference>